<dbReference type="Pfam" id="PF00187">
    <property type="entry name" value="Chitin_bind_1"/>
    <property type="match status" value="2"/>
</dbReference>
<evidence type="ECO:0000259" key="6">
    <source>
        <dbReference type="PROSITE" id="PS50941"/>
    </source>
</evidence>
<protein>
    <recommendedName>
        <fullName evidence="6">Chitin-binding type-1 domain-containing protein</fullName>
    </recommendedName>
</protein>
<feature type="disulfide bond" evidence="4">
    <location>
        <begin position="91"/>
        <end position="95"/>
    </location>
</feature>
<dbReference type="CDD" id="cd00035">
    <property type="entry name" value="ChtBD1"/>
    <property type="match status" value="1"/>
</dbReference>
<feature type="disulfide bond" evidence="4">
    <location>
        <begin position="139"/>
        <end position="143"/>
    </location>
</feature>
<keyword evidence="8" id="KW-1185">Reference proteome</keyword>
<name>A0ABD2V3I3_9SOLN</name>
<dbReference type="Gene3D" id="3.30.60.10">
    <property type="entry name" value="Endochitinase-like"/>
    <property type="match status" value="2"/>
</dbReference>
<keyword evidence="3 4" id="KW-1015">Disulfide bond</keyword>
<feature type="disulfide bond" evidence="4">
    <location>
        <begin position="72"/>
        <end position="86"/>
    </location>
</feature>
<evidence type="ECO:0000313" key="8">
    <source>
        <dbReference type="Proteomes" id="UP001627284"/>
    </source>
</evidence>
<dbReference type="PROSITE" id="PS50941">
    <property type="entry name" value="CHIT_BIND_I_2"/>
    <property type="match status" value="2"/>
</dbReference>
<dbReference type="SMART" id="SM00270">
    <property type="entry name" value="ChtBD1"/>
    <property type="match status" value="2"/>
</dbReference>
<dbReference type="AlphaFoldDB" id="A0ABD2V3I3"/>
<gene>
    <name evidence="7" type="ORF">AABB24_006446</name>
</gene>
<keyword evidence="2 5" id="KW-0732">Signal</keyword>
<dbReference type="InterPro" id="IPR001002">
    <property type="entry name" value="Chitin-bd_1"/>
</dbReference>
<evidence type="ECO:0000256" key="5">
    <source>
        <dbReference type="SAM" id="SignalP"/>
    </source>
</evidence>
<evidence type="ECO:0000313" key="7">
    <source>
        <dbReference type="EMBL" id="KAL3374956.1"/>
    </source>
</evidence>
<comment type="caution">
    <text evidence="7">The sequence shown here is derived from an EMBL/GenBank/DDBJ whole genome shotgun (WGS) entry which is preliminary data.</text>
</comment>
<reference evidence="7 8" key="1">
    <citation type="submission" date="2024-05" db="EMBL/GenBank/DDBJ databases">
        <title>De novo assembly of an allotetraploid wild potato.</title>
        <authorList>
            <person name="Hosaka A.J."/>
        </authorList>
    </citation>
    <scope>NUCLEOTIDE SEQUENCE [LARGE SCALE GENOMIC DNA]</scope>
    <source>
        <tissue evidence="7">Young leaves</tissue>
    </source>
</reference>
<proteinExistence type="predicted"/>
<keyword evidence="1 4" id="KW-0147">Chitin-binding</keyword>
<feature type="chain" id="PRO_5044798525" description="Chitin-binding type-1 domain-containing protein" evidence="5">
    <location>
        <begin position="23"/>
        <end position="167"/>
    </location>
</feature>
<evidence type="ECO:0000256" key="4">
    <source>
        <dbReference type="PROSITE-ProRule" id="PRU00261"/>
    </source>
</evidence>
<evidence type="ECO:0000256" key="3">
    <source>
        <dbReference type="ARBA" id="ARBA00023157"/>
    </source>
</evidence>
<evidence type="ECO:0000256" key="1">
    <source>
        <dbReference type="ARBA" id="ARBA00022669"/>
    </source>
</evidence>
<dbReference type="SUPFAM" id="SSF57016">
    <property type="entry name" value="Plant lectins/antimicrobial peptides"/>
    <property type="match status" value="2"/>
</dbReference>
<feature type="domain" description="Chitin-binding type-1" evidence="6">
    <location>
        <begin position="101"/>
        <end position="145"/>
    </location>
</feature>
<accession>A0ABD2V3I3</accession>
<dbReference type="GO" id="GO:0008061">
    <property type="term" value="F:chitin binding"/>
    <property type="evidence" value="ECO:0007669"/>
    <property type="project" value="UniProtKB-UniRule"/>
</dbReference>
<dbReference type="PANTHER" id="PTHR47849">
    <property type="entry name" value="CHITIN-BINDING LECTIN 1"/>
    <property type="match status" value="1"/>
</dbReference>
<feature type="disulfide bond" evidence="4">
    <location>
        <begin position="120"/>
        <end position="134"/>
    </location>
</feature>
<evidence type="ECO:0000256" key="2">
    <source>
        <dbReference type="ARBA" id="ARBA00022729"/>
    </source>
</evidence>
<dbReference type="EMBL" id="JBJKTR010000003">
    <property type="protein sequence ID" value="KAL3374956.1"/>
    <property type="molecule type" value="Genomic_DNA"/>
</dbReference>
<organism evidence="7 8">
    <name type="scientific">Solanum stoloniferum</name>
    <dbReference type="NCBI Taxonomy" id="62892"/>
    <lineage>
        <taxon>Eukaryota</taxon>
        <taxon>Viridiplantae</taxon>
        <taxon>Streptophyta</taxon>
        <taxon>Embryophyta</taxon>
        <taxon>Tracheophyta</taxon>
        <taxon>Spermatophyta</taxon>
        <taxon>Magnoliopsida</taxon>
        <taxon>eudicotyledons</taxon>
        <taxon>Gunneridae</taxon>
        <taxon>Pentapetalae</taxon>
        <taxon>asterids</taxon>
        <taxon>lamiids</taxon>
        <taxon>Solanales</taxon>
        <taxon>Solanaceae</taxon>
        <taxon>Solanoideae</taxon>
        <taxon>Solaneae</taxon>
        <taxon>Solanum</taxon>
    </lineage>
</organism>
<dbReference type="InterPro" id="IPR036861">
    <property type="entry name" value="Endochitinase-like_sf"/>
</dbReference>
<dbReference type="PANTHER" id="PTHR47849:SF6">
    <property type="entry name" value="CHITIN-BINDING LECTIN 1"/>
    <property type="match status" value="1"/>
</dbReference>
<sequence>MKETAISVLALLTLFLLEVVSANELSLPFRLPINETIGLEVFQGINNASAPLPYPQCGLKKGGGKCIKTGECCSIWGWCGTTNEYCSPGYCQKQCPGPYPEGRCGWQANGKSCPTGTGQCCSNGGWCGTTSDYCAPVNCQAQCNTTTLTSPIKNRMRGIESFMLNIV</sequence>
<feature type="signal peptide" evidence="5">
    <location>
        <begin position="1"/>
        <end position="22"/>
    </location>
</feature>
<comment type="caution">
    <text evidence="4">Lacks conserved residue(s) required for the propagation of feature annotation.</text>
</comment>
<feature type="domain" description="Chitin-binding type-1" evidence="6">
    <location>
        <begin position="54"/>
        <end position="97"/>
    </location>
</feature>
<dbReference type="Proteomes" id="UP001627284">
    <property type="component" value="Unassembled WGS sequence"/>
</dbReference>